<keyword evidence="1" id="KW-1133">Transmembrane helix</keyword>
<evidence type="ECO:0000313" key="2">
    <source>
        <dbReference type="EMBL" id="RBA28596.1"/>
    </source>
</evidence>
<accession>A0A365P241</accession>
<comment type="caution">
    <text evidence="2">The sequence shown here is derived from an EMBL/GenBank/DDBJ whole genome shotgun (WGS) entry which is preliminary data.</text>
</comment>
<feature type="transmembrane region" description="Helical" evidence="1">
    <location>
        <begin position="51"/>
        <end position="71"/>
    </location>
</feature>
<name>A0A365P241_9FLAO</name>
<gene>
    <name evidence="2" type="ORF">DPN68_06170</name>
</gene>
<protein>
    <submittedName>
        <fullName evidence="2">Uncharacterized protein</fullName>
    </submittedName>
</protein>
<dbReference type="Proteomes" id="UP000253319">
    <property type="component" value="Unassembled WGS sequence"/>
</dbReference>
<keyword evidence="3" id="KW-1185">Reference proteome</keyword>
<evidence type="ECO:0000256" key="1">
    <source>
        <dbReference type="SAM" id="Phobius"/>
    </source>
</evidence>
<sequence length="83" mass="10161">MTFLTSLIVFNIFYNIFEKIFIVETSYGFEYRFSELDWILNYFYEGYHYEATLLNIIMTLLLSIYISYLIVKNVWEFIFSNKS</sequence>
<evidence type="ECO:0000313" key="3">
    <source>
        <dbReference type="Proteomes" id="UP000253319"/>
    </source>
</evidence>
<dbReference type="AlphaFoldDB" id="A0A365P241"/>
<dbReference type="EMBL" id="QLST01000006">
    <property type="protein sequence ID" value="RBA28596.1"/>
    <property type="molecule type" value="Genomic_DNA"/>
</dbReference>
<keyword evidence="1" id="KW-0812">Transmembrane</keyword>
<organism evidence="2 3">
    <name type="scientific">Flavobacterium tibetense</name>
    <dbReference type="NCBI Taxonomy" id="2233533"/>
    <lineage>
        <taxon>Bacteria</taxon>
        <taxon>Pseudomonadati</taxon>
        <taxon>Bacteroidota</taxon>
        <taxon>Flavobacteriia</taxon>
        <taxon>Flavobacteriales</taxon>
        <taxon>Flavobacteriaceae</taxon>
        <taxon>Flavobacterium</taxon>
    </lineage>
</organism>
<proteinExistence type="predicted"/>
<keyword evidence="1" id="KW-0472">Membrane</keyword>
<reference evidence="2 3" key="1">
    <citation type="submission" date="2018-06" db="EMBL/GenBank/DDBJ databases">
        <title>Flavobacterium tibetense sp. nov., isolated from a wetland YonghuCo on Tibetan Plateau.</title>
        <authorList>
            <person name="Xing P."/>
            <person name="Phurbu D."/>
            <person name="Lu H."/>
        </authorList>
    </citation>
    <scope>NUCLEOTIDE SEQUENCE [LARGE SCALE GENOMIC DNA]</scope>
    <source>
        <strain evidence="2 3">YH5</strain>
    </source>
</reference>